<keyword evidence="2" id="KW-1185">Reference proteome</keyword>
<accession>A0ABU3KMQ2</accession>
<protein>
    <submittedName>
        <fullName evidence="1">Uncharacterized protein</fullName>
    </submittedName>
</protein>
<dbReference type="RefSeq" id="WP_313874371.1">
    <property type="nucleotide sequence ID" value="NZ_JAVBIK010000001.1"/>
</dbReference>
<gene>
    <name evidence="1" type="ORF">RAE19_07870</name>
</gene>
<organism evidence="1 2">
    <name type="scientific">Rhodoferax potami</name>
    <dbReference type="NCBI Taxonomy" id="3068338"/>
    <lineage>
        <taxon>Bacteria</taxon>
        <taxon>Pseudomonadati</taxon>
        <taxon>Pseudomonadota</taxon>
        <taxon>Betaproteobacteria</taxon>
        <taxon>Burkholderiales</taxon>
        <taxon>Comamonadaceae</taxon>
        <taxon>Rhodoferax</taxon>
    </lineage>
</organism>
<proteinExistence type="predicted"/>
<evidence type="ECO:0000313" key="2">
    <source>
        <dbReference type="Proteomes" id="UP001321700"/>
    </source>
</evidence>
<sequence length="191" mass="21761">MSNELYILAGATVGAFAAYITAKITTGVQMNIARLNADKDITLQRDRLNEDRLKNEIFIERGKLEVLHRILSRIALENSQTMSYMQSDANLPIEDFRTRYLENCERLHEAMGIADIYYPKMGRKLREIFAQSSIFWGNQENLLRTDITSNRDSWNSLLGVVLEASKAIGSRTDQLQDEIADRAKKLSESIA</sequence>
<dbReference type="EMBL" id="JAVBIK010000001">
    <property type="protein sequence ID" value="MDT7518623.1"/>
    <property type="molecule type" value="Genomic_DNA"/>
</dbReference>
<reference evidence="1 2" key="1">
    <citation type="submission" date="2023-08" db="EMBL/GenBank/DDBJ databases">
        <title>Rhodoferax potami sp. nov. and Rhodoferax mekongensis sp. nov., isolated from the Mekong River in Thailand.</title>
        <authorList>
            <person name="Kitikhun S."/>
            <person name="Charoenyingcharoen P."/>
            <person name="Siriarchawattana P."/>
            <person name="Likhitrattanapisal S."/>
            <person name="Nilsakha T."/>
            <person name="Chanpet A."/>
            <person name="Rattanawaree P."/>
            <person name="Ingsriswang S."/>
        </authorList>
    </citation>
    <scope>NUCLEOTIDE SEQUENCE [LARGE SCALE GENOMIC DNA]</scope>
    <source>
        <strain evidence="1 2">TBRC 17660</strain>
    </source>
</reference>
<name>A0ABU3KMQ2_9BURK</name>
<comment type="caution">
    <text evidence="1">The sequence shown here is derived from an EMBL/GenBank/DDBJ whole genome shotgun (WGS) entry which is preliminary data.</text>
</comment>
<evidence type="ECO:0000313" key="1">
    <source>
        <dbReference type="EMBL" id="MDT7518623.1"/>
    </source>
</evidence>
<dbReference type="Proteomes" id="UP001321700">
    <property type="component" value="Unassembled WGS sequence"/>
</dbReference>